<proteinExistence type="predicted"/>
<keyword evidence="2" id="KW-0472">Membrane</keyword>
<dbReference type="Proteomes" id="UP000794436">
    <property type="component" value="Unassembled WGS sequence"/>
</dbReference>
<feature type="compositionally biased region" description="Polar residues" evidence="1">
    <location>
        <begin position="251"/>
        <end position="268"/>
    </location>
</feature>
<dbReference type="PANTHER" id="PTHR39666:SF1">
    <property type="entry name" value="NUCLEAR PORE COMPLEX NUP2_50_61 DOMAIN-CONTAINING PROTEIN"/>
    <property type="match status" value="1"/>
</dbReference>
<comment type="caution">
    <text evidence="3">The sequence shown here is derived from an EMBL/GenBank/DDBJ whole genome shotgun (WGS) entry which is preliminary data.</text>
</comment>
<name>A0A8K1CIT2_PYTOL</name>
<feature type="region of interest" description="Disordered" evidence="1">
    <location>
        <begin position="180"/>
        <end position="268"/>
    </location>
</feature>
<dbReference type="AlphaFoldDB" id="A0A8K1CIT2"/>
<feature type="compositionally biased region" description="Low complexity" evidence="1">
    <location>
        <begin position="234"/>
        <end position="250"/>
    </location>
</feature>
<feature type="compositionally biased region" description="Basic and acidic residues" evidence="1">
    <location>
        <begin position="197"/>
        <end position="211"/>
    </location>
</feature>
<evidence type="ECO:0000256" key="1">
    <source>
        <dbReference type="SAM" id="MobiDB-lite"/>
    </source>
</evidence>
<dbReference type="EMBL" id="SPLM01000072">
    <property type="protein sequence ID" value="TMW63536.1"/>
    <property type="molecule type" value="Genomic_DNA"/>
</dbReference>
<sequence length="299" mass="33257">MLLKTIFLAAVVAAYWQPLEIARFVAPEEATALQEMHVHIVRFALTIFGTAWALATASSYYVVMIVNALQMVCWASSFSDERVLGDYVDGLDHATEKKVLELAATAFFALMWVIILFTGGSSKDPYRQRLVAFYSKHNPPKLADVDKILKKYKGQEELLFTRLQRKYSVLSHTAEEAAVDEIDNEATPTLETVEEVEFIREAKTPEAKTPEVDDEDEESYELVQPHVRSPVNESSTSTSSSTSFVQTASSIRTASPPQSPPVTNSSKSNLVQAAIAEARRAQQERVQQRIAQLAAKAKQ</sequence>
<evidence type="ECO:0000313" key="3">
    <source>
        <dbReference type="EMBL" id="TMW63536.1"/>
    </source>
</evidence>
<accession>A0A8K1CIT2</accession>
<feature type="transmembrane region" description="Helical" evidence="2">
    <location>
        <begin position="99"/>
        <end position="119"/>
    </location>
</feature>
<keyword evidence="2" id="KW-0812">Transmembrane</keyword>
<protein>
    <submittedName>
        <fullName evidence="3">Uncharacterized protein</fullName>
    </submittedName>
</protein>
<evidence type="ECO:0000313" key="4">
    <source>
        <dbReference type="Proteomes" id="UP000794436"/>
    </source>
</evidence>
<organism evidence="3 4">
    <name type="scientific">Pythium oligandrum</name>
    <name type="common">Mycoparasitic fungus</name>
    <dbReference type="NCBI Taxonomy" id="41045"/>
    <lineage>
        <taxon>Eukaryota</taxon>
        <taxon>Sar</taxon>
        <taxon>Stramenopiles</taxon>
        <taxon>Oomycota</taxon>
        <taxon>Peronosporomycetes</taxon>
        <taxon>Pythiales</taxon>
        <taxon>Pythiaceae</taxon>
        <taxon>Pythium</taxon>
    </lineage>
</organism>
<feature type="transmembrane region" description="Helical" evidence="2">
    <location>
        <begin position="37"/>
        <end position="55"/>
    </location>
</feature>
<gene>
    <name evidence="3" type="ORF">Poli38472_002477</name>
</gene>
<dbReference type="PANTHER" id="PTHR39666">
    <property type="entry name" value="RANBP2-TYPE DOMAIN-CONTAINING PROTEIN"/>
    <property type="match status" value="1"/>
</dbReference>
<keyword evidence="4" id="KW-1185">Reference proteome</keyword>
<keyword evidence="2" id="KW-1133">Transmembrane helix</keyword>
<reference evidence="3" key="1">
    <citation type="submission" date="2019-03" db="EMBL/GenBank/DDBJ databases">
        <title>Long read genome sequence of the mycoparasitic Pythium oligandrum ATCC 38472 isolated from sugarbeet rhizosphere.</title>
        <authorList>
            <person name="Gaulin E."/>
        </authorList>
    </citation>
    <scope>NUCLEOTIDE SEQUENCE</scope>
    <source>
        <strain evidence="3">ATCC 38472_TT</strain>
    </source>
</reference>
<evidence type="ECO:0000256" key="2">
    <source>
        <dbReference type="SAM" id="Phobius"/>
    </source>
</evidence>
<dbReference type="OrthoDB" id="164285at2759"/>